<evidence type="ECO:0000259" key="5">
    <source>
        <dbReference type="Pfam" id="PF03178"/>
    </source>
</evidence>
<feature type="region of interest" description="Disordered" evidence="4">
    <location>
        <begin position="522"/>
        <end position="544"/>
    </location>
</feature>
<dbReference type="InterPro" id="IPR050358">
    <property type="entry name" value="RSE1/DDB1/CFT1"/>
</dbReference>
<organism evidence="7 8">
    <name type="scientific">Cyclospora cayetanensis</name>
    <dbReference type="NCBI Taxonomy" id="88456"/>
    <lineage>
        <taxon>Eukaryota</taxon>
        <taxon>Sar</taxon>
        <taxon>Alveolata</taxon>
        <taxon>Apicomplexa</taxon>
        <taxon>Conoidasida</taxon>
        <taxon>Coccidia</taxon>
        <taxon>Eucoccidiorida</taxon>
        <taxon>Eimeriorina</taxon>
        <taxon>Eimeriidae</taxon>
        <taxon>Cyclospora</taxon>
    </lineage>
</organism>
<dbReference type="Pfam" id="PF03178">
    <property type="entry name" value="CPSF_A"/>
    <property type="match status" value="1"/>
</dbReference>
<dbReference type="InParanoid" id="A0A1D3D311"/>
<dbReference type="VEuPathDB" id="ToxoDB:LOC34618226"/>
<feature type="domain" description="AP2-coincident C-terminal" evidence="6">
    <location>
        <begin position="687"/>
        <end position="765"/>
    </location>
</feature>
<comment type="subcellular location">
    <subcellularLocation>
        <location evidence="1">Nucleus</location>
    </subcellularLocation>
</comment>
<reference evidence="7 8" key="1">
    <citation type="journal article" date="2016" name="BMC Genomics">
        <title>Comparative genomics reveals Cyclospora cayetanensis possesses coccidia-like metabolism and invasion components but unique surface antigens.</title>
        <authorList>
            <person name="Liu S."/>
            <person name="Wang L."/>
            <person name="Zheng H."/>
            <person name="Xu Z."/>
            <person name="Roellig D.M."/>
            <person name="Li N."/>
            <person name="Frace M.A."/>
            <person name="Tang K."/>
            <person name="Arrowood M.J."/>
            <person name="Moss D.M."/>
            <person name="Zhang L."/>
            <person name="Feng Y."/>
            <person name="Xiao L."/>
        </authorList>
    </citation>
    <scope>NUCLEOTIDE SEQUENCE [LARGE SCALE GENOMIC DNA]</scope>
    <source>
        <strain evidence="7 8">CHN_HEN01</strain>
    </source>
</reference>
<feature type="region of interest" description="Disordered" evidence="4">
    <location>
        <begin position="818"/>
        <end position="840"/>
    </location>
</feature>
<dbReference type="Gene3D" id="1.10.150.910">
    <property type="match status" value="1"/>
</dbReference>
<evidence type="ECO:0000259" key="6">
    <source>
        <dbReference type="Pfam" id="PF14733"/>
    </source>
</evidence>
<dbReference type="Pfam" id="PF14733">
    <property type="entry name" value="ACDC"/>
    <property type="match status" value="1"/>
</dbReference>
<feature type="compositionally biased region" description="Polar residues" evidence="4">
    <location>
        <begin position="819"/>
        <end position="834"/>
    </location>
</feature>
<evidence type="ECO:0000256" key="4">
    <source>
        <dbReference type="SAM" id="MobiDB-lite"/>
    </source>
</evidence>
<feature type="domain" description="RSE1/DDB1/CPSF1 C-terminal" evidence="5">
    <location>
        <begin position="25"/>
        <end position="340"/>
    </location>
</feature>
<evidence type="ECO:0000313" key="8">
    <source>
        <dbReference type="Proteomes" id="UP000095192"/>
    </source>
</evidence>
<gene>
    <name evidence="7" type="ORF">cyc_01167</name>
</gene>
<evidence type="ECO:0000256" key="1">
    <source>
        <dbReference type="ARBA" id="ARBA00004123"/>
    </source>
</evidence>
<name>A0A1D3D311_9EIME</name>
<sequence>MQLEGDEQAGDSLGTFKAGSGKWGSCLRIVNPLLATTIEKLTFETDEAAISCCCCEFEGLPLLIVGTVTAMTLRPKAVAAASIKVYAYDSNFRLTFLHSTPVEDVPQCFAPFRGMLLAGVGNRLRLYALGKKRLLRKCEYKNLPSGLVFLRVFEDRIFAGDLSESVHVLKYRANANLFYVLCDDSGPRWLTRGEVLDYHTIVAADKFDSLFIERVPSEARQDEAADVTGLKLRGDTAYMTDSCHKLDTVLQFHVGEIVTGLRLAALSTGSAEAIVYATIMGTIGSMVPFLSKEELDFFHHLEMVMRSEAPPLAGRDHLMFRSYYHPLKNVVDGDLCEQFVSLSPEAQSRVAQDFEKTPADILKRLEDIRNRGLSSHAEKASELACGLSLSVFAVAAWKKQRLKTLVTTHKHKRLGRKLCSRRGIPNPTGVTCPGDGLTALLAPRSSLLLFLCKFSRQRRPGGLPAGAETHKFEAEVPLTMGTRARTAGARKEGEAHPPKPNESKASILHNKLRSAHVTLNHPGGPQAAQVGTDTASSLSTTPPNATTAALEVSALPGPYRSKFCNTGGRTHAEERAGVPCTDMHVIEKLRNLRDRCLAETAQLPPLPNVYFNSSLENLAWCGITQERHQGSPQVKSFPIISHGFQEARRLARAWAVGAAHDRQGSLLPSETHLSAHAEAAEAFMEAEKMTLSLLRESLSVMMEDLVDLCSPRLRSALTPEQRNKFYGPLKNHAKHIRETQDASDLVGYMRLYFDRYMLEKTVPSEDASFARVFALLDALAAWAPPVKGHMKPAKPQRAIRLGADSCSQIADLVEDILSDKSSNTGTDAEAQPQNTEEEHIRVLPHHRLLRQRPSKRRRCT</sequence>
<comment type="caution">
    <text evidence="7">The sequence shown here is derived from an EMBL/GenBank/DDBJ whole genome shotgun (WGS) entry which is preliminary data.</text>
</comment>
<dbReference type="GO" id="GO:0003676">
    <property type="term" value="F:nucleic acid binding"/>
    <property type="evidence" value="ECO:0007669"/>
    <property type="project" value="InterPro"/>
</dbReference>
<dbReference type="EMBL" id="JROU02000977">
    <property type="protein sequence ID" value="OEH77815.1"/>
    <property type="molecule type" value="Genomic_DNA"/>
</dbReference>
<comment type="similarity">
    <text evidence="3">Belongs to the RSE1 family.</text>
</comment>
<keyword evidence="8" id="KW-1185">Reference proteome</keyword>
<dbReference type="FunFam" id="1.10.150.910:FF:000002">
    <property type="entry name" value="Splicing factor 3B subunit 3"/>
    <property type="match status" value="1"/>
</dbReference>
<evidence type="ECO:0000256" key="3">
    <source>
        <dbReference type="ARBA" id="ARBA00038266"/>
    </source>
</evidence>
<accession>A0A1D3D311</accession>
<dbReference type="Proteomes" id="UP000095192">
    <property type="component" value="Unassembled WGS sequence"/>
</dbReference>
<dbReference type="InterPro" id="IPR015943">
    <property type="entry name" value="WD40/YVTN_repeat-like_dom_sf"/>
</dbReference>
<dbReference type="Gene3D" id="2.130.10.10">
    <property type="entry name" value="YVTN repeat-like/Quinoprotein amine dehydrogenase"/>
    <property type="match status" value="1"/>
</dbReference>
<dbReference type="PANTHER" id="PTHR10644">
    <property type="entry name" value="DNA REPAIR/RNA PROCESSING CPSF FAMILY"/>
    <property type="match status" value="1"/>
</dbReference>
<feature type="compositionally biased region" description="Polar residues" evidence="4">
    <location>
        <begin position="529"/>
        <end position="544"/>
    </location>
</feature>
<dbReference type="InterPro" id="IPR028078">
    <property type="entry name" value="ACDC"/>
</dbReference>
<dbReference type="GO" id="GO:0005634">
    <property type="term" value="C:nucleus"/>
    <property type="evidence" value="ECO:0007669"/>
    <property type="project" value="UniProtKB-SubCell"/>
</dbReference>
<dbReference type="VEuPathDB" id="ToxoDB:cyc_01167"/>
<dbReference type="AlphaFoldDB" id="A0A1D3D311"/>
<keyword evidence="2" id="KW-0539">Nucleus</keyword>
<proteinExistence type="inferred from homology"/>
<protein>
    <submittedName>
        <fullName evidence="7">Splicing factor 3b subunit</fullName>
    </submittedName>
</protein>
<dbReference type="InterPro" id="IPR004871">
    <property type="entry name" value="RSE1/DDB1/CPSF1_C"/>
</dbReference>
<evidence type="ECO:0000256" key="2">
    <source>
        <dbReference type="ARBA" id="ARBA00023242"/>
    </source>
</evidence>
<evidence type="ECO:0000313" key="7">
    <source>
        <dbReference type="EMBL" id="OEH77815.1"/>
    </source>
</evidence>